<sequence length="208" mass="23353">MLRYLSEGAMRSEIVRRIKVANFSTNEFKGGLKVMLDGDPCSIVENEYVKPGKGQAFNRVRLKNLRTGRVWERTFKSGESLEAADVMDVELEYLYNDGEFWHFMDPNTFDQYQAEESAVADQKNWLREQDVITVTLYNGSPLTVTPPNHVVLEVAHTDPGLKGDTAQGATKPATMTTGATIKVPLFVEIGDKLKIDTRTGEYLGRSKD</sequence>
<dbReference type="InterPro" id="IPR001059">
    <property type="entry name" value="Transl_elong_P/YeiP_cen"/>
</dbReference>
<dbReference type="Gene3D" id="2.30.30.30">
    <property type="match status" value="1"/>
</dbReference>
<evidence type="ECO:0000313" key="13">
    <source>
        <dbReference type="EMBL" id="RMA82327.1"/>
    </source>
</evidence>
<dbReference type="Gene3D" id="2.40.50.140">
    <property type="entry name" value="Nucleic acid-binding proteins"/>
    <property type="match status" value="2"/>
</dbReference>
<reference evidence="13 14" key="1">
    <citation type="submission" date="2018-10" db="EMBL/GenBank/DDBJ databases">
        <title>Genomic Encyclopedia of Type Strains, Phase IV (KMG-IV): sequencing the most valuable type-strain genomes for metagenomic binning, comparative biology and taxonomic classification.</title>
        <authorList>
            <person name="Goeker M."/>
        </authorList>
    </citation>
    <scope>NUCLEOTIDE SEQUENCE [LARGE SCALE GENOMIC DNA]</scope>
    <source>
        <strain evidence="13 14">DSM 25080</strain>
    </source>
</reference>
<comment type="caution">
    <text evidence="13">The sequence shown here is derived from an EMBL/GenBank/DDBJ whole genome shotgun (WGS) entry which is preliminary data.</text>
</comment>
<evidence type="ECO:0000256" key="8">
    <source>
        <dbReference type="HAMAP-Rule" id="MF_00141"/>
    </source>
</evidence>
<dbReference type="InterPro" id="IPR015365">
    <property type="entry name" value="Elong-fact-P_C"/>
</dbReference>
<evidence type="ECO:0000259" key="11">
    <source>
        <dbReference type="SMART" id="SM00841"/>
    </source>
</evidence>
<dbReference type="PROSITE" id="PS01275">
    <property type="entry name" value="EFP"/>
    <property type="match status" value="1"/>
</dbReference>
<evidence type="ECO:0000259" key="12">
    <source>
        <dbReference type="SMART" id="SM01185"/>
    </source>
</evidence>
<dbReference type="InterPro" id="IPR012340">
    <property type="entry name" value="NA-bd_OB-fold"/>
</dbReference>
<feature type="domain" description="Translation elongation factor P/YeiP central" evidence="12">
    <location>
        <begin position="88"/>
        <end position="142"/>
    </location>
</feature>
<dbReference type="PANTHER" id="PTHR30053">
    <property type="entry name" value="ELONGATION FACTOR P"/>
    <property type="match status" value="1"/>
</dbReference>
<dbReference type="Pfam" id="PF01132">
    <property type="entry name" value="EFP"/>
    <property type="match status" value="1"/>
</dbReference>
<dbReference type="NCBIfam" id="NF001810">
    <property type="entry name" value="PRK00529.1"/>
    <property type="match status" value="1"/>
</dbReference>
<evidence type="ECO:0000256" key="7">
    <source>
        <dbReference type="ARBA" id="ARBA00023278"/>
    </source>
</evidence>
<feature type="domain" description="Elongation factor P C-terminal" evidence="11">
    <location>
        <begin position="150"/>
        <end position="205"/>
    </location>
</feature>
<evidence type="ECO:0000256" key="1">
    <source>
        <dbReference type="ARBA" id="ARBA00004496"/>
    </source>
</evidence>
<dbReference type="FunFam" id="2.40.50.140:FF:000009">
    <property type="entry name" value="Elongation factor P"/>
    <property type="match status" value="1"/>
</dbReference>
<evidence type="ECO:0000256" key="2">
    <source>
        <dbReference type="ARBA" id="ARBA00004815"/>
    </source>
</evidence>
<comment type="subcellular location">
    <subcellularLocation>
        <location evidence="1 8">Cytoplasm</location>
    </subcellularLocation>
</comment>
<dbReference type="SUPFAM" id="SSF50249">
    <property type="entry name" value="Nucleic acid-binding proteins"/>
    <property type="match status" value="2"/>
</dbReference>
<proteinExistence type="inferred from homology"/>
<dbReference type="SUPFAM" id="SSF50104">
    <property type="entry name" value="Translation proteins SH3-like domain"/>
    <property type="match status" value="1"/>
</dbReference>
<dbReference type="GO" id="GO:0043043">
    <property type="term" value="P:peptide biosynthetic process"/>
    <property type="evidence" value="ECO:0007669"/>
    <property type="project" value="InterPro"/>
</dbReference>
<name>A0A3M0ACY1_9GAMM</name>
<keyword evidence="5 8" id="KW-0251">Elongation factor</keyword>
<dbReference type="PIRSF" id="PIRSF005901">
    <property type="entry name" value="EF-P"/>
    <property type="match status" value="1"/>
</dbReference>
<dbReference type="Pfam" id="PF08207">
    <property type="entry name" value="EFP_N"/>
    <property type="match status" value="1"/>
</dbReference>
<gene>
    <name evidence="8" type="primary">efp</name>
    <name evidence="13" type="ORF">DFR27_0276</name>
</gene>
<evidence type="ECO:0000256" key="3">
    <source>
        <dbReference type="ARBA" id="ARBA00009479"/>
    </source>
</evidence>
<evidence type="ECO:0000256" key="10">
    <source>
        <dbReference type="RuleBase" id="RU004389"/>
    </source>
</evidence>
<dbReference type="CDD" id="cd05794">
    <property type="entry name" value="S1_EF-P_repeat_2"/>
    <property type="match status" value="1"/>
</dbReference>
<comment type="similarity">
    <text evidence="3 8 10">Belongs to the elongation factor P family.</text>
</comment>
<dbReference type="InterPro" id="IPR013852">
    <property type="entry name" value="Transl_elong_P/YeiP_CS"/>
</dbReference>
<evidence type="ECO:0000256" key="5">
    <source>
        <dbReference type="ARBA" id="ARBA00022768"/>
    </source>
</evidence>
<dbReference type="Proteomes" id="UP000267187">
    <property type="component" value="Unassembled WGS sequence"/>
</dbReference>
<dbReference type="InterPro" id="IPR013185">
    <property type="entry name" value="Transl_elong_KOW-like"/>
</dbReference>
<dbReference type="SMART" id="SM01185">
    <property type="entry name" value="EFP"/>
    <property type="match status" value="1"/>
</dbReference>
<comment type="function">
    <text evidence="8">Involved in peptide bond synthesis. Alleviates ribosome stalling that occurs when 3 or more consecutive Pro residues or the sequence PPG is present in a protein, possibly by augmenting the peptidyl transferase activity of the ribosome. Modification of Lys-53 is required for alleviation.</text>
</comment>
<dbReference type="GO" id="GO:0003746">
    <property type="term" value="F:translation elongation factor activity"/>
    <property type="evidence" value="ECO:0007669"/>
    <property type="project" value="UniProtKB-UniRule"/>
</dbReference>
<keyword evidence="7 8" id="KW-0379">Hydroxylation</keyword>
<keyword evidence="4 8" id="KW-0963">Cytoplasm</keyword>
<dbReference type="GO" id="GO:0005829">
    <property type="term" value="C:cytosol"/>
    <property type="evidence" value="ECO:0007669"/>
    <property type="project" value="UniProtKB-ARBA"/>
</dbReference>
<dbReference type="FunFam" id="2.30.30.30:FF:000003">
    <property type="entry name" value="Elongation factor P"/>
    <property type="match status" value="1"/>
</dbReference>
<keyword evidence="6 8" id="KW-0648">Protein biosynthesis</keyword>
<dbReference type="UniPathway" id="UPA00345"/>
<organism evidence="13 14">
    <name type="scientific">Umboniibacter marinipuniceus</name>
    <dbReference type="NCBI Taxonomy" id="569599"/>
    <lineage>
        <taxon>Bacteria</taxon>
        <taxon>Pseudomonadati</taxon>
        <taxon>Pseudomonadota</taxon>
        <taxon>Gammaproteobacteria</taxon>
        <taxon>Cellvibrionales</taxon>
        <taxon>Cellvibrionaceae</taxon>
        <taxon>Umboniibacter</taxon>
    </lineage>
</organism>
<dbReference type="InterPro" id="IPR014722">
    <property type="entry name" value="Rib_uL2_dom2"/>
</dbReference>
<dbReference type="InterPro" id="IPR011768">
    <property type="entry name" value="Transl_elongation_fac_P"/>
</dbReference>
<evidence type="ECO:0000313" key="14">
    <source>
        <dbReference type="Proteomes" id="UP000267187"/>
    </source>
</evidence>
<dbReference type="SMART" id="SM00841">
    <property type="entry name" value="Elong-fact-P_C"/>
    <property type="match status" value="1"/>
</dbReference>
<dbReference type="InterPro" id="IPR020599">
    <property type="entry name" value="Transl_elong_fac_P/YeiP"/>
</dbReference>
<keyword evidence="14" id="KW-1185">Reference proteome</keyword>
<evidence type="ECO:0000256" key="6">
    <source>
        <dbReference type="ARBA" id="ARBA00022917"/>
    </source>
</evidence>
<dbReference type="NCBIfam" id="TIGR00038">
    <property type="entry name" value="efp"/>
    <property type="match status" value="1"/>
</dbReference>
<accession>A0A3M0ACY1</accession>
<comment type="PTM">
    <text evidence="8">May be beta-lysylated on the epsilon-amino group of Lys-53 by the combined action of EpmA and EpmB, and then hydroxylated on the C5 position of the same residue by EpmC (if this protein is present). Lysylation is critical for the stimulatory effect of EF-P on peptide-bond formation. The lysylation moiety may extend toward the peptidyltransferase center and stabilize the terminal 3-CCA end of the tRNA. Hydroxylation of the C5 position on Lys-53 may allow additional potential stabilizing hydrogen-bond interactions with the P-tRNA.</text>
</comment>
<dbReference type="Pfam" id="PF09285">
    <property type="entry name" value="Elong-fact-P_C"/>
    <property type="match status" value="1"/>
</dbReference>
<evidence type="ECO:0000256" key="4">
    <source>
        <dbReference type="ARBA" id="ARBA00022490"/>
    </source>
</evidence>
<dbReference type="AlphaFoldDB" id="A0A3M0ACY1"/>
<comment type="pathway">
    <text evidence="2 8">Protein biosynthesis; polypeptide chain elongation.</text>
</comment>
<dbReference type="PANTHER" id="PTHR30053:SF12">
    <property type="entry name" value="ELONGATION FACTOR P (EF-P) FAMILY PROTEIN"/>
    <property type="match status" value="1"/>
</dbReference>
<dbReference type="InterPro" id="IPR008991">
    <property type="entry name" value="Translation_prot_SH3-like_sf"/>
</dbReference>
<dbReference type="EMBL" id="REFJ01000001">
    <property type="protein sequence ID" value="RMA82327.1"/>
    <property type="molecule type" value="Genomic_DNA"/>
</dbReference>
<dbReference type="FunFam" id="2.40.50.140:FF:000004">
    <property type="entry name" value="Elongation factor P"/>
    <property type="match status" value="1"/>
</dbReference>
<evidence type="ECO:0000256" key="9">
    <source>
        <dbReference type="NCBIfam" id="TIGR00038"/>
    </source>
</evidence>
<dbReference type="HAMAP" id="MF_00141">
    <property type="entry name" value="EF_P"/>
    <property type="match status" value="1"/>
</dbReference>
<feature type="modified residue" description="N6-(3,6-diaminohexanoyl)-5-hydroxylysine" evidence="8">
    <location>
        <position position="53"/>
    </location>
</feature>
<dbReference type="CDD" id="cd04470">
    <property type="entry name" value="S1_EF-P_repeat_1"/>
    <property type="match status" value="1"/>
</dbReference>
<protein>
    <recommendedName>
        <fullName evidence="8 9">Elongation factor P</fullName>
        <shortName evidence="8">EF-P</shortName>
    </recommendedName>
</protein>